<evidence type="ECO:0000313" key="12">
    <source>
        <dbReference type="EMBL" id="ODM95771.1"/>
    </source>
</evidence>
<dbReference type="Gene3D" id="1.20.58.70">
    <property type="match status" value="1"/>
</dbReference>
<dbReference type="InterPro" id="IPR006012">
    <property type="entry name" value="Syntaxin/epimorphin_CS"/>
</dbReference>
<evidence type="ECO:0000256" key="9">
    <source>
        <dbReference type="ARBA" id="ARBA00023136"/>
    </source>
</evidence>
<evidence type="ECO:0000313" key="13">
    <source>
        <dbReference type="Proteomes" id="UP000094527"/>
    </source>
</evidence>
<accession>A0A1D2MS97</accession>
<keyword evidence="9 10" id="KW-0472">Membrane</keyword>
<dbReference type="GO" id="GO:0000149">
    <property type="term" value="F:SNARE binding"/>
    <property type="evidence" value="ECO:0007669"/>
    <property type="project" value="TreeGrafter"/>
</dbReference>
<dbReference type="GO" id="GO:0005484">
    <property type="term" value="F:SNAP receptor activity"/>
    <property type="evidence" value="ECO:0007669"/>
    <property type="project" value="InterPro"/>
</dbReference>
<dbReference type="STRING" id="48709.A0A1D2MS97"/>
<evidence type="ECO:0000256" key="6">
    <source>
        <dbReference type="ARBA" id="ARBA00022989"/>
    </source>
</evidence>
<dbReference type="OMA" id="NRKMCII"/>
<evidence type="ECO:0000256" key="5">
    <source>
        <dbReference type="ARBA" id="ARBA00022927"/>
    </source>
</evidence>
<dbReference type="CDD" id="cd15845">
    <property type="entry name" value="SNARE_syntaxin16"/>
    <property type="match status" value="1"/>
</dbReference>
<comment type="caution">
    <text evidence="12">The sequence shown here is derived from an EMBL/GenBank/DDBJ whole genome shotgun (WGS) entry which is preliminary data.</text>
</comment>
<keyword evidence="7" id="KW-0333">Golgi apparatus</keyword>
<reference evidence="12 13" key="1">
    <citation type="journal article" date="2016" name="Genome Biol. Evol.">
        <title>Gene Family Evolution Reflects Adaptation to Soil Environmental Stressors in the Genome of the Collembolan Orchesella cincta.</title>
        <authorList>
            <person name="Faddeeva-Vakhrusheva A."/>
            <person name="Derks M.F."/>
            <person name="Anvar S.Y."/>
            <person name="Agamennone V."/>
            <person name="Suring W."/>
            <person name="Smit S."/>
            <person name="van Straalen N.M."/>
            <person name="Roelofs D."/>
        </authorList>
    </citation>
    <scope>NUCLEOTIDE SEQUENCE [LARGE SCALE GENOMIC DNA]</scope>
    <source>
        <tissue evidence="12">Mixed pool</tissue>
    </source>
</reference>
<sequence length="324" mass="37252">MVSRNLTEVFILMRNNSIQSRQLYNEQNPDSTSDRVALIKKGPLVVEEDIELGSGRGDGYRSSPPPWIDDLEDIRYNCTLITQKMKELDNLQNKHVQRPTFDDDATTELQIEEVTHTITRLFGNCHRIVQQMQSKGLRSTWSEKRLKESVIKSVISSLRELSSNFRGSQGSYLRKITAREEMSSRYFEIPDLMDDGGPYSYDQDFLVSDFGGLKQQEWTQQQLLAMEEDNIVLQEREREVQQVVKSIVDLNTIFRDLATMVSEQAGVIDRIDYNVENTHIKVEDGVKHLQKAANYQKRNRKCVCLVSTVILTILFIILLVGLGT</sequence>
<evidence type="ECO:0000256" key="10">
    <source>
        <dbReference type="SAM" id="Phobius"/>
    </source>
</evidence>
<dbReference type="InterPro" id="IPR010989">
    <property type="entry name" value="SNARE"/>
</dbReference>
<evidence type="ECO:0000256" key="8">
    <source>
        <dbReference type="ARBA" id="ARBA00023054"/>
    </source>
</evidence>
<dbReference type="SUPFAM" id="SSF47661">
    <property type="entry name" value="t-snare proteins"/>
    <property type="match status" value="1"/>
</dbReference>
<dbReference type="InterPro" id="IPR000727">
    <property type="entry name" value="T_SNARE_dom"/>
</dbReference>
<organism evidence="12 13">
    <name type="scientific">Orchesella cincta</name>
    <name type="common">Springtail</name>
    <name type="synonym">Podura cincta</name>
    <dbReference type="NCBI Taxonomy" id="48709"/>
    <lineage>
        <taxon>Eukaryota</taxon>
        <taxon>Metazoa</taxon>
        <taxon>Ecdysozoa</taxon>
        <taxon>Arthropoda</taxon>
        <taxon>Hexapoda</taxon>
        <taxon>Collembola</taxon>
        <taxon>Entomobryomorpha</taxon>
        <taxon>Entomobryoidea</taxon>
        <taxon>Orchesellidae</taxon>
        <taxon>Orchesellinae</taxon>
        <taxon>Orchesella</taxon>
    </lineage>
</organism>
<comment type="similarity">
    <text evidence="2">Belongs to the syntaxin family.</text>
</comment>
<evidence type="ECO:0000256" key="2">
    <source>
        <dbReference type="ARBA" id="ARBA00009063"/>
    </source>
</evidence>
<feature type="domain" description="T-SNARE coiled-coil homology" evidence="11">
    <location>
        <begin position="230"/>
        <end position="292"/>
    </location>
</feature>
<proteinExistence type="inferred from homology"/>
<dbReference type="Proteomes" id="UP000094527">
    <property type="component" value="Unassembled WGS sequence"/>
</dbReference>
<dbReference type="GO" id="GO:0031201">
    <property type="term" value="C:SNARE complex"/>
    <property type="evidence" value="ECO:0007669"/>
    <property type="project" value="TreeGrafter"/>
</dbReference>
<dbReference type="PROSITE" id="PS00914">
    <property type="entry name" value="SYNTAXIN"/>
    <property type="match status" value="1"/>
</dbReference>
<keyword evidence="5" id="KW-0653">Protein transport</keyword>
<dbReference type="OrthoDB" id="10251371at2759"/>
<keyword evidence="4 10" id="KW-0812">Transmembrane</keyword>
<gene>
    <name evidence="12" type="ORF">Ocin01_10919</name>
</gene>
<evidence type="ECO:0000256" key="3">
    <source>
        <dbReference type="ARBA" id="ARBA00022448"/>
    </source>
</evidence>
<dbReference type="PANTHER" id="PTHR19957:SF83">
    <property type="entry name" value="SYNTAXIN-16"/>
    <property type="match status" value="1"/>
</dbReference>
<keyword evidence="6 10" id="KW-1133">Transmembrane helix</keyword>
<dbReference type="AlphaFoldDB" id="A0A1D2MS97"/>
<keyword evidence="13" id="KW-1185">Reference proteome</keyword>
<dbReference type="PROSITE" id="PS50192">
    <property type="entry name" value="T_SNARE"/>
    <property type="match status" value="1"/>
</dbReference>
<evidence type="ECO:0000256" key="7">
    <source>
        <dbReference type="ARBA" id="ARBA00023034"/>
    </source>
</evidence>
<keyword evidence="8" id="KW-0175">Coiled coil</keyword>
<dbReference type="EMBL" id="LJIJ01000623">
    <property type="protein sequence ID" value="ODM95771.1"/>
    <property type="molecule type" value="Genomic_DNA"/>
</dbReference>
<evidence type="ECO:0000256" key="1">
    <source>
        <dbReference type="ARBA" id="ARBA00004409"/>
    </source>
</evidence>
<evidence type="ECO:0000256" key="4">
    <source>
        <dbReference type="ARBA" id="ARBA00022692"/>
    </source>
</evidence>
<dbReference type="InterPro" id="IPR045242">
    <property type="entry name" value="Syntaxin"/>
</dbReference>
<keyword evidence="3" id="KW-0813">Transport</keyword>
<comment type="subcellular location">
    <subcellularLocation>
        <location evidence="1">Golgi apparatus membrane</location>
        <topology evidence="1">Single-pass type IV membrane protein</topology>
    </subcellularLocation>
</comment>
<name>A0A1D2MS97_ORCCI</name>
<dbReference type="GO" id="GO:0006906">
    <property type="term" value="P:vesicle fusion"/>
    <property type="evidence" value="ECO:0007669"/>
    <property type="project" value="TreeGrafter"/>
</dbReference>
<dbReference type="GO" id="GO:0048278">
    <property type="term" value="P:vesicle docking"/>
    <property type="evidence" value="ECO:0007669"/>
    <property type="project" value="TreeGrafter"/>
</dbReference>
<dbReference type="GO" id="GO:0006886">
    <property type="term" value="P:intracellular protein transport"/>
    <property type="evidence" value="ECO:0007669"/>
    <property type="project" value="InterPro"/>
</dbReference>
<evidence type="ECO:0000259" key="11">
    <source>
        <dbReference type="PROSITE" id="PS50192"/>
    </source>
</evidence>
<protein>
    <submittedName>
        <fullName evidence="12">Syntaxin-16</fullName>
    </submittedName>
</protein>
<feature type="transmembrane region" description="Helical" evidence="10">
    <location>
        <begin position="302"/>
        <end position="322"/>
    </location>
</feature>
<dbReference type="PANTHER" id="PTHR19957">
    <property type="entry name" value="SYNTAXIN"/>
    <property type="match status" value="1"/>
</dbReference>
<dbReference type="Pfam" id="PF05739">
    <property type="entry name" value="SNARE"/>
    <property type="match status" value="1"/>
</dbReference>
<dbReference type="GO" id="GO:0000139">
    <property type="term" value="C:Golgi membrane"/>
    <property type="evidence" value="ECO:0007669"/>
    <property type="project" value="UniProtKB-SubCell"/>
</dbReference>
<dbReference type="SMART" id="SM00397">
    <property type="entry name" value="t_SNARE"/>
    <property type="match status" value="1"/>
</dbReference>